<keyword evidence="5" id="KW-1185">Reference proteome</keyword>
<dbReference type="InterPro" id="IPR003439">
    <property type="entry name" value="ABC_transporter-like_ATP-bd"/>
</dbReference>
<dbReference type="RefSeq" id="WP_216834531.1">
    <property type="nucleotide sequence ID" value="NZ_JAFNJS010000001.1"/>
</dbReference>
<dbReference type="SMART" id="SM00382">
    <property type="entry name" value="AAA"/>
    <property type="match status" value="1"/>
</dbReference>
<proteinExistence type="predicted"/>
<evidence type="ECO:0000256" key="1">
    <source>
        <dbReference type="ARBA" id="ARBA00022741"/>
    </source>
</evidence>
<evidence type="ECO:0000313" key="4">
    <source>
        <dbReference type="EMBL" id="MFC2998880.1"/>
    </source>
</evidence>
<organism evidence="4 5">
    <name type="scientific">Falsiroseomonas tokyonensis</name>
    <dbReference type="NCBI Taxonomy" id="430521"/>
    <lineage>
        <taxon>Bacteria</taxon>
        <taxon>Pseudomonadati</taxon>
        <taxon>Pseudomonadota</taxon>
        <taxon>Alphaproteobacteria</taxon>
        <taxon>Acetobacterales</taxon>
        <taxon>Roseomonadaceae</taxon>
        <taxon>Falsiroseomonas</taxon>
    </lineage>
</organism>
<sequence>MLRAENLSLRYPGAARPAVDGASLAVAPGAWVALAGPSGCGKSTLLRLLAGLRAADAGTIALDGAPLPPPGAARRAWHRRVLLLPQDTARAFNPALALRPQFRAALALHGLGTDGPARDALALEALARCGVPAAALDRHPAGLSGGQRQRAALARLLCLSPRILLLDEPTAALDPATALEVCRLLEDIRRAPGGPAILAATHERCALAHADLVLPMADGVLGSARRGLARAAEVAPLRPVGQPAA</sequence>
<dbReference type="InterPro" id="IPR017871">
    <property type="entry name" value="ABC_transporter-like_CS"/>
</dbReference>
<evidence type="ECO:0000259" key="3">
    <source>
        <dbReference type="PROSITE" id="PS50893"/>
    </source>
</evidence>
<keyword evidence="1" id="KW-0547">Nucleotide-binding</keyword>
<dbReference type="PANTHER" id="PTHR24220">
    <property type="entry name" value="IMPORT ATP-BINDING PROTEIN"/>
    <property type="match status" value="1"/>
</dbReference>
<gene>
    <name evidence="4" type="ORF">ACFOD3_03185</name>
</gene>
<dbReference type="GO" id="GO:0005524">
    <property type="term" value="F:ATP binding"/>
    <property type="evidence" value="ECO:0007669"/>
    <property type="project" value="UniProtKB-KW"/>
</dbReference>
<dbReference type="InterPro" id="IPR015854">
    <property type="entry name" value="ABC_transpr_LolD-like"/>
</dbReference>
<dbReference type="EMBL" id="JBHRSB010000001">
    <property type="protein sequence ID" value="MFC2998880.1"/>
    <property type="molecule type" value="Genomic_DNA"/>
</dbReference>
<dbReference type="PROSITE" id="PS00211">
    <property type="entry name" value="ABC_TRANSPORTER_1"/>
    <property type="match status" value="1"/>
</dbReference>
<accession>A0ABV7BML1</accession>
<protein>
    <submittedName>
        <fullName evidence="4">ATP-binding cassette domain-containing protein</fullName>
    </submittedName>
</protein>
<reference evidence="5" key="1">
    <citation type="journal article" date="2019" name="Int. J. Syst. Evol. Microbiol.">
        <title>The Global Catalogue of Microorganisms (GCM) 10K type strain sequencing project: providing services to taxonomists for standard genome sequencing and annotation.</title>
        <authorList>
            <consortium name="The Broad Institute Genomics Platform"/>
            <consortium name="The Broad Institute Genome Sequencing Center for Infectious Disease"/>
            <person name="Wu L."/>
            <person name="Ma J."/>
        </authorList>
    </citation>
    <scope>NUCLEOTIDE SEQUENCE [LARGE SCALE GENOMIC DNA]</scope>
    <source>
        <strain evidence="5">CGMCC 1.16855</strain>
    </source>
</reference>
<name>A0ABV7BML1_9PROT</name>
<evidence type="ECO:0000313" key="5">
    <source>
        <dbReference type="Proteomes" id="UP001595420"/>
    </source>
</evidence>
<feature type="domain" description="ABC transporter" evidence="3">
    <location>
        <begin position="2"/>
        <end position="243"/>
    </location>
</feature>
<comment type="caution">
    <text evidence="4">The sequence shown here is derived from an EMBL/GenBank/DDBJ whole genome shotgun (WGS) entry which is preliminary data.</text>
</comment>
<dbReference type="PROSITE" id="PS50893">
    <property type="entry name" value="ABC_TRANSPORTER_2"/>
    <property type="match status" value="1"/>
</dbReference>
<dbReference type="Proteomes" id="UP001595420">
    <property type="component" value="Unassembled WGS sequence"/>
</dbReference>
<dbReference type="InterPro" id="IPR003593">
    <property type="entry name" value="AAA+_ATPase"/>
</dbReference>
<keyword evidence="2 4" id="KW-0067">ATP-binding</keyword>
<evidence type="ECO:0000256" key="2">
    <source>
        <dbReference type="ARBA" id="ARBA00022840"/>
    </source>
</evidence>
<dbReference type="Pfam" id="PF00005">
    <property type="entry name" value="ABC_tran"/>
    <property type="match status" value="1"/>
</dbReference>